<keyword evidence="1" id="KW-0472">Membrane</keyword>
<feature type="non-terminal residue" evidence="2">
    <location>
        <position position="111"/>
    </location>
</feature>
<gene>
    <name evidence="2" type="ORF">METZ01_LOCUS380382</name>
</gene>
<proteinExistence type="predicted"/>
<keyword evidence="1" id="KW-1133">Transmembrane helix</keyword>
<dbReference type="AlphaFoldDB" id="A0A382U1J4"/>
<reference evidence="2" key="1">
    <citation type="submission" date="2018-05" db="EMBL/GenBank/DDBJ databases">
        <authorList>
            <person name="Lanie J.A."/>
            <person name="Ng W.-L."/>
            <person name="Kazmierczak K.M."/>
            <person name="Andrzejewski T.M."/>
            <person name="Davidsen T.M."/>
            <person name="Wayne K.J."/>
            <person name="Tettelin H."/>
            <person name="Glass J.I."/>
            <person name="Rusch D."/>
            <person name="Podicherti R."/>
            <person name="Tsui H.-C.T."/>
            <person name="Winkler M.E."/>
        </authorList>
    </citation>
    <scope>NUCLEOTIDE SEQUENCE</scope>
</reference>
<evidence type="ECO:0000256" key="1">
    <source>
        <dbReference type="SAM" id="Phobius"/>
    </source>
</evidence>
<sequence length="111" mass="12392">MDRAPKVSQLLSHNWLFYDYLMAASMWAIMMIGMMLPGVTPWILTLSGIRKNLTWDTIKSAVMFLTGYILAWTLFSVIAAIIQGALHDRVLLDRSFAISDDLITGGLLVTA</sequence>
<name>A0A382U1J4_9ZZZZ</name>
<evidence type="ECO:0000313" key="2">
    <source>
        <dbReference type="EMBL" id="SVD27528.1"/>
    </source>
</evidence>
<dbReference type="Pfam" id="PF09948">
    <property type="entry name" value="PpoB2"/>
    <property type="match status" value="1"/>
</dbReference>
<feature type="transmembrane region" description="Helical" evidence="1">
    <location>
        <begin position="20"/>
        <end position="44"/>
    </location>
</feature>
<accession>A0A382U1J4</accession>
<dbReference type="EMBL" id="UINC01140401">
    <property type="protein sequence ID" value="SVD27528.1"/>
    <property type="molecule type" value="Genomic_DNA"/>
</dbReference>
<organism evidence="2">
    <name type="scientific">marine metagenome</name>
    <dbReference type="NCBI Taxonomy" id="408172"/>
    <lineage>
        <taxon>unclassified sequences</taxon>
        <taxon>metagenomes</taxon>
        <taxon>ecological metagenomes</taxon>
    </lineage>
</organism>
<feature type="transmembrane region" description="Helical" evidence="1">
    <location>
        <begin position="65"/>
        <end position="86"/>
    </location>
</feature>
<dbReference type="InterPro" id="IPR018688">
    <property type="entry name" value="PpoB2-like"/>
</dbReference>
<keyword evidence="1" id="KW-0812">Transmembrane</keyword>
<protein>
    <submittedName>
        <fullName evidence="2">Uncharacterized protein</fullName>
    </submittedName>
</protein>